<proteinExistence type="predicted"/>
<name>A0AAN7PUV2_9COLE</name>
<evidence type="ECO:0000313" key="2">
    <source>
        <dbReference type="EMBL" id="KAK4876427.1"/>
    </source>
</evidence>
<accession>A0AAN7PUV2</accession>
<organism evidence="2 3">
    <name type="scientific">Aquatica leii</name>
    <dbReference type="NCBI Taxonomy" id="1421715"/>
    <lineage>
        <taxon>Eukaryota</taxon>
        <taxon>Metazoa</taxon>
        <taxon>Ecdysozoa</taxon>
        <taxon>Arthropoda</taxon>
        <taxon>Hexapoda</taxon>
        <taxon>Insecta</taxon>
        <taxon>Pterygota</taxon>
        <taxon>Neoptera</taxon>
        <taxon>Endopterygota</taxon>
        <taxon>Coleoptera</taxon>
        <taxon>Polyphaga</taxon>
        <taxon>Elateriformia</taxon>
        <taxon>Elateroidea</taxon>
        <taxon>Lampyridae</taxon>
        <taxon>Luciolinae</taxon>
        <taxon>Aquatica</taxon>
    </lineage>
</organism>
<protein>
    <submittedName>
        <fullName evidence="2">Uncharacterized protein</fullName>
    </submittedName>
</protein>
<keyword evidence="3" id="KW-1185">Reference proteome</keyword>
<dbReference type="AlphaFoldDB" id="A0AAN7PUV2"/>
<gene>
    <name evidence="2" type="ORF">RN001_012849</name>
</gene>
<evidence type="ECO:0000313" key="3">
    <source>
        <dbReference type="Proteomes" id="UP001353858"/>
    </source>
</evidence>
<dbReference type="EMBL" id="JARPUR010000005">
    <property type="protein sequence ID" value="KAK4876427.1"/>
    <property type="molecule type" value="Genomic_DNA"/>
</dbReference>
<dbReference type="Proteomes" id="UP001353858">
    <property type="component" value="Unassembled WGS sequence"/>
</dbReference>
<evidence type="ECO:0000256" key="1">
    <source>
        <dbReference type="SAM" id="MobiDB-lite"/>
    </source>
</evidence>
<comment type="caution">
    <text evidence="2">The sequence shown here is derived from an EMBL/GenBank/DDBJ whole genome shotgun (WGS) entry which is preliminary data.</text>
</comment>
<feature type="region of interest" description="Disordered" evidence="1">
    <location>
        <begin position="59"/>
        <end position="81"/>
    </location>
</feature>
<feature type="compositionally biased region" description="Basic and acidic residues" evidence="1">
    <location>
        <begin position="59"/>
        <end position="75"/>
    </location>
</feature>
<reference evidence="3" key="1">
    <citation type="submission" date="2023-01" db="EMBL/GenBank/DDBJ databases">
        <title>Key to firefly adult light organ development and bioluminescence: homeobox transcription factors regulate luciferase expression and transportation to peroxisome.</title>
        <authorList>
            <person name="Fu X."/>
        </authorList>
    </citation>
    <scope>NUCLEOTIDE SEQUENCE [LARGE SCALE GENOMIC DNA]</scope>
</reference>
<sequence>MVSLSLCEKTHRKTNKIEITEINKTIRKKIREDMRKYRNTKMKETLKEKESLKELRSKMNEGKHQMTKLIDEENKSQASKN</sequence>